<dbReference type="PROSITE" id="PS50966">
    <property type="entry name" value="ZF_SWIM"/>
    <property type="match status" value="1"/>
</dbReference>
<gene>
    <name evidence="4" type="ORF">M5K25_015322</name>
</gene>
<dbReference type="EMBL" id="JANQDX010000012">
    <property type="protein sequence ID" value="KAL0914930.1"/>
    <property type="molecule type" value="Genomic_DNA"/>
</dbReference>
<evidence type="ECO:0000313" key="4">
    <source>
        <dbReference type="EMBL" id="KAL0914930.1"/>
    </source>
</evidence>
<reference evidence="4 5" key="1">
    <citation type="journal article" date="2024" name="Plant Biotechnol. J.">
        <title>Dendrobium thyrsiflorum genome and its molecular insights into genes involved in important horticultural traits.</title>
        <authorList>
            <person name="Chen B."/>
            <person name="Wang J.Y."/>
            <person name="Zheng P.J."/>
            <person name="Li K.L."/>
            <person name="Liang Y.M."/>
            <person name="Chen X.F."/>
            <person name="Zhang C."/>
            <person name="Zhao X."/>
            <person name="He X."/>
            <person name="Zhang G.Q."/>
            <person name="Liu Z.J."/>
            <person name="Xu Q."/>
        </authorList>
    </citation>
    <scope>NUCLEOTIDE SEQUENCE [LARGE SCALE GENOMIC DNA]</scope>
    <source>
        <strain evidence="4">GZMU011</strain>
    </source>
</reference>
<comment type="caution">
    <text evidence="4">The sequence shown here is derived from an EMBL/GenBank/DDBJ whole genome shotgun (WGS) entry which is preliminary data.</text>
</comment>
<keyword evidence="1" id="KW-0479">Metal-binding</keyword>
<dbReference type="Proteomes" id="UP001552299">
    <property type="component" value="Unassembled WGS sequence"/>
</dbReference>
<dbReference type="InterPro" id="IPR007527">
    <property type="entry name" value="Znf_SWIM"/>
</dbReference>
<evidence type="ECO:0000259" key="3">
    <source>
        <dbReference type="PROSITE" id="PS50966"/>
    </source>
</evidence>
<evidence type="ECO:0000256" key="1">
    <source>
        <dbReference type="PROSITE-ProRule" id="PRU00325"/>
    </source>
</evidence>
<organism evidence="4 5">
    <name type="scientific">Dendrobium thyrsiflorum</name>
    <name type="common">Pinecone-like raceme dendrobium</name>
    <name type="synonym">Orchid</name>
    <dbReference type="NCBI Taxonomy" id="117978"/>
    <lineage>
        <taxon>Eukaryota</taxon>
        <taxon>Viridiplantae</taxon>
        <taxon>Streptophyta</taxon>
        <taxon>Embryophyta</taxon>
        <taxon>Tracheophyta</taxon>
        <taxon>Spermatophyta</taxon>
        <taxon>Magnoliopsida</taxon>
        <taxon>Liliopsida</taxon>
        <taxon>Asparagales</taxon>
        <taxon>Orchidaceae</taxon>
        <taxon>Epidendroideae</taxon>
        <taxon>Malaxideae</taxon>
        <taxon>Dendrobiinae</taxon>
        <taxon>Dendrobium</taxon>
    </lineage>
</organism>
<dbReference type="Pfam" id="PF10536">
    <property type="entry name" value="PMD"/>
    <property type="match status" value="1"/>
</dbReference>
<keyword evidence="1" id="KW-0862">Zinc</keyword>
<keyword evidence="5" id="KW-1185">Reference proteome</keyword>
<dbReference type="Pfam" id="PF10551">
    <property type="entry name" value="MULE"/>
    <property type="match status" value="1"/>
</dbReference>
<dbReference type="InterPro" id="IPR019557">
    <property type="entry name" value="AminoTfrase-like_pln_mobile"/>
</dbReference>
<evidence type="ECO:0000256" key="2">
    <source>
        <dbReference type="SAM" id="MobiDB-lite"/>
    </source>
</evidence>
<feature type="region of interest" description="Disordered" evidence="2">
    <location>
        <begin position="754"/>
        <end position="787"/>
    </location>
</feature>
<dbReference type="InterPro" id="IPR018289">
    <property type="entry name" value="MULE_transposase_dom"/>
</dbReference>
<dbReference type="PANTHER" id="PTHR31973:SF195">
    <property type="entry name" value="MUDR FAMILY TRANSPOSASE"/>
    <property type="match status" value="1"/>
</dbReference>
<proteinExistence type="predicted"/>
<accession>A0ABD0UQV5</accession>
<sequence>MASKVEDDDACEFALSLAATELLILYVEVEEIRTECNFDEDNSTQIHDSVVVEHADELRDTTDRSIPVRNANLGSIHETYGINLSCPSTQSQHSPIFGLNDIRLSTPTIDDEGYETMSSGSSDDVEEDVDELVNDENVNINGVKDNINEFIREYCVRTDNTEEQMTVNNEYAEFPKSTRQWNAEVPSESRSIHSLTNDEYVIPNELVEHMCFRRKSELKFAIQGWSIINNVQFVVVASNRQKFTIECIQHDNLTAKCHWRLHASLSKRLGGVWKIATIKGQHTCTNPILQAGHRQCNSQFISFFIIPTIRKQMDIKPREIIGRVEAKFNIKVSYMKAWDSRRKAIKSVFGSWEESYRSLNLFMEAIVAAMPGTVYKIQSSSTQRFQRLFWAFGPSINGWKYCRPVLSLDGTFLLGKYRGTLLIAVGLDANNGLFPLAFGIVESECNESWIWFLRMLHELVPSISSRSDLCIISDRHAGLVRGCREIFPSAAHRHCLRHLRENFKKAVRQMGISDVEFVCQKMYTAGNTDDPDLFNQMMVDIIKIKPEIHQWLVERDMSKWTLIFDGGFRYGVMTTNASEAFNGILKRARGLPVQALITAIYYNIVRMFIRRLEMIIAEEHQSNNFFSARVQVKIRKLESDARRIPEPTRVNLHEFQVFDMSSRSYRVDITPGSNSLCSCGRTIIYHMPCAHVISCTAAVRLSHLEYVSEFYTLNHFKMTYADEFHTIPDKQFWPIHDPVVGLYPLTPPNFRRRSVNMAENLPPRRKRRSKQGVPQADVSQDPPPVDVHPSIATLRGSHRAAHPDEGTILEAASHLLMVYEWPINCPRFMEGLRMLGLDCVSQLQYIRMDHNLLTALVERWSPQTNSFHLPVGEMSITLQDVALILGLHIDGPALVGHNVVGAGRRWLSWPDCCDDLLGQHPQRDVVYVDPFNPRVSSKFRMGQAQAQTCLPLRWLRWTFYRDSYLDMNELDFWRHLRAYVLFLMGTYLLPDTSGCEIHLRFLPLLEDLGLFSTYSLGGAVLAHLYRELAEATKPKRANIAGCIHLLQIWCWERLHVGRPTLHVPQQVSLDGLSVGYRWNQQFIRQLPAGSLSSYRDELDGLLDSQVTWEPYTTEIMSQVPDICLSGRFIWLARVPLVSWTRVEWHLPDRVLRQFGFVPTIDLHPMEPKFVRVDGRGKSDTDWLVYYLHYIGLWEDRTSHITEGTPLGDDTKHLIQHYLQWFRSWATLYMLRPTSTPPTTYYPRSPSERYLRQYLLDTQRAVQPLLSSNDFSDAENVIRRIGELALDVCREIHIPDDHYTEEVHTGFTEDVQAGFTESISTPVFVDPYSMGAGPSSFQDSGPGHDYFSYPTQQHSPARVEDDILPVTVQVEQHLLRDRPVRPPQHYTPGSDALPHRGRRRR</sequence>
<keyword evidence="1" id="KW-0863">Zinc-finger</keyword>
<feature type="region of interest" description="Disordered" evidence="2">
    <location>
        <begin position="1374"/>
        <end position="1400"/>
    </location>
</feature>
<evidence type="ECO:0000313" key="5">
    <source>
        <dbReference type="Proteomes" id="UP001552299"/>
    </source>
</evidence>
<name>A0ABD0UQV5_DENTH</name>
<protein>
    <recommendedName>
        <fullName evidence="3">SWIM-type domain-containing protein</fullName>
    </recommendedName>
</protein>
<feature type="domain" description="SWIM-type" evidence="3">
    <location>
        <begin position="665"/>
        <end position="700"/>
    </location>
</feature>
<dbReference type="PANTHER" id="PTHR31973">
    <property type="entry name" value="POLYPROTEIN, PUTATIVE-RELATED"/>
    <property type="match status" value="1"/>
</dbReference>
<dbReference type="GO" id="GO:0008270">
    <property type="term" value="F:zinc ion binding"/>
    <property type="evidence" value="ECO:0007669"/>
    <property type="project" value="UniProtKB-KW"/>
</dbReference>